<evidence type="ECO:0000313" key="4">
    <source>
        <dbReference type="Proteomes" id="UP000245708"/>
    </source>
</evidence>
<dbReference type="AlphaFoldDB" id="A0A316GMC7"/>
<evidence type="ECO:0000313" key="3">
    <source>
        <dbReference type="EMBL" id="PWK62074.1"/>
    </source>
</evidence>
<feature type="chain" id="PRO_5016263651" description="DUF4241 domain-containing protein" evidence="2">
    <location>
        <begin position="22"/>
        <end position="229"/>
    </location>
</feature>
<evidence type="ECO:0008006" key="5">
    <source>
        <dbReference type="Google" id="ProtNLM"/>
    </source>
</evidence>
<proteinExistence type="predicted"/>
<sequence length="229" mass="23601">MRPALTSAAVVALLACGPVAAQDAIAWLQEGVGLSTRVMSPGEWTPAGGLVHATDPLTLWQTGPDATLITVPEAPARVIGLIDREYGRSILMALVWSDAPVVCGEDLGTIGVDTGLAGFLTPADVAALEAYADPSLGTYHGTYADQLEAEAPTVPLIAELPDGSRFPVSGSGWGDGGYPVASLRDASGAMVAVYAQFDTGTDDWLLPVSCGQASHRPDDTSRRGATALR</sequence>
<comment type="caution">
    <text evidence="3">The sequence shown here is derived from an EMBL/GenBank/DDBJ whole genome shotgun (WGS) entry which is preliminary data.</text>
</comment>
<reference evidence="3 4" key="1">
    <citation type="submission" date="2018-05" db="EMBL/GenBank/DDBJ databases">
        <title>Genomic Encyclopedia of Type Strains, Phase IV (KMG-IV): sequencing the most valuable type-strain genomes for metagenomic binning, comparative biology and taxonomic classification.</title>
        <authorList>
            <person name="Goeker M."/>
        </authorList>
    </citation>
    <scope>NUCLEOTIDE SEQUENCE [LARGE SCALE GENOMIC DNA]</scope>
    <source>
        <strain evidence="3 4">DSM 16097</strain>
    </source>
</reference>
<gene>
    <name evidence="3" type="ORF">C7455_10199</name>
</gene>
<accession>A0A316GMC7</accession>
<evidence type="ECO:0000256" key="2">
    <source>
        <dbReference type="SAM" id="SignalP"/>
    </source>
</evidence>
<protein>
    <recommendedName>
        <fullName evidence="5">DUF4241 domain-containing protein</fullName>
    </recommendedName>
</protein>
<dbReference type="Proteomes" id="UP000245708">
    <property type="component" value="Unassembled WGS sequence"/>
</dbReference>
<feature type="signal peptide" evidence="2">
    <location>
        <begin position="1"/>
        <end position="21"/>
    </location>
</feature>
<dbReference type="EMBL" id="QGGW01000001">
    <property type="protein sequence ID" value="PWK62074.1"/>
    <property type="molecule type" value="Genomic_DNA"/>
</dbReference>
<dbReference type="PROSITE" id="PS51257">
    <property type="entry name" value="PROKAR_LIPOPROTEIN"/>
    <property type="match status" value="1"/>
</dbReference>
<name>A0A316GMC7_9RHOB</name>
<feature type="region of interest" description="Disordered" evidence="1">
    <location>
        <begin position="210"/>
        <end position="229"/>
    </location>
</feature>
<evidence type="ECO:0000256" key="1">
    <source>
        <dbReference type="SAM" id="MobiDB-lite"/>
    </source>
</evidence>
<keyword evidence="4" id="KW-1185">Reference proteome</keyword>
<keyword evidence="2" id="KW-0732">Signal</keyword>
<organism evidence="3 4">
    <name type="scientific">Roseicyclus mahoneyensis</name>
    <dbReference type="NCBI Taxonomy" id="164332"/>
    <lineage>
        <taxon>Bacteria</taxon>
        <taxon>Pseudomonadati</taxon>
        <taxon>Pseudomonadota</taxon>
        <taxon>Alphaproteobacteria</taxon>
        <taxon>Rhodobacterales</taxon>
        <taxon>Roseobacteraceae</taxon>
        <taxon>Roseicyclus</taxon>
    </lineage>
</organism>